<dbReference type="EMBL" id="JAVYAA010000003">
    <property type="protein sequence ID" value="MDT8977812.1"/>
    <property type="molecule type" value="Genomic_DNA"/>
</dbReference>
<name>A0AAJ2K0G2_9BACL</name>
<sequence>MKLLQREIIQQIIDNSTEEKMKKADKITQANGHFILNLDEPTIFLDVFCIEKHWKISYYSI</sequence>
<reference evidence="2" key="1">
    <citation type="submission" date="2023-09" db="EMBL/GenBank/DDBJ databases">
        <title>Paenibacillus sp. chi10 Genome sequencing and assembly.</title>
        <authorList>
            <person name="Kim I."/>
        </authorList>
    </citation>
    <scope>NUCLEOTIDE SEQUENCE [LARGE SCALE GENOMIC DNA]</scope>
    <source>
        <strain evidence="2">chi10</strain>
    </source>
</reference>
<accession>A0AAJ2K0G2</accession>
<dbReference type="AlphaFoldDB" id="A0AAJ2K0G2"/>
<dbReference type="Proteomes" id="UP001250538">
    <property type="component" value="Unassembled WGS sequence"/>
</dbReference>
<comment type="caution">
    <text evidence="1">The sequence shown here is derived from an EMBL/GenBank/DDBJ whole genome shotgun (WGS) entry which is preliminary data.</text>
</comment>
<organism evidence="1 2">
    <name type="scientific">Paenibacillus suaedae</name>
    <dbReference type="NCBI Taxonomy" id="3077233"/>
    <lineage>
        <taxon>Bacteria</taxon>
        <taxon>Bacillati</taxon>
        <taxon>Bacillota</taxon>
        <taxon>Bacilli</taxon>
        <taxon>Bacillales</taxon>
        <taxon>Paenibacillaceae</taxon>
        <taxon>Paenibacillus</taxon>
    </lineage>
</organism>
<gene>
    <name evidence="1" type="ORF">RQP50_16370</name>
</gene>
<evidence type="ECO:0000313" key="1">
    <source>
        <dbReference type="EMBL" id="MDT8977812.1"/>
    </source>
</evidence>
<protein>
    <submittedName>
        <fullName evidence="1">Uncharacterized protein</fullName>
    </submittedName>
</protein>
<evidence type="ECO:0000313" key="2">
    <source>
        <dbReference type="Proteomes" id="UP001250538"/>
    </source>
</evidence>
<keyword evidence="2" id="KW-1185">Reference proteome</keyword>
<dbReference type="RefSeq" id="WP_315746058.1">
    <property type="nucleotide sequence ID" value="NZ_JAVYAA010000003.1"/>
</dbReference>
<proteinExistence type="predicted"/>